<dbReference type="Proteomes" id="UP000229966">
    <property type="component" value="Unassembled WGS sequence"/>
</dbReference>
<keyword evidence="1" id="KW-1133">Transmembrane helix</keyword>
<keyword evidence="1" id="KW-0812">Transmembrane</keyword>
<dbReference type="EMBL" id="PEUM01000111">
    <property type="protein sequence ID" value="PIV25039.1"/>
    <property type="molecule type" value="Genomic_DNA"/>
</dbReference>
<protein>
    <recommendedName>
        <fullName evidence="4">Septum formation initiator</fullName>
    </recommendedName>
</protein>
<reference evidence="3" key="1">
    <citation type="submission" date="2017-09" db="EMBL/GenBank/DDBJ databases">
        <title>Depth-based differentiation of microbial function through sediment-hosted aquifers and enrichment of novel symbionts in the deep terrestrial subsurface.</title>
        <authorList>
            <person name="Probst A.J."/>
            <person name="Ladd B."/>
            <person name="Jarett J.K."/>
            <person name="Geller-Mcgrath D.E."/>
            <person name="Sieber C.M.K."/>
            <person name="Emerson J.B."/>
            <person name="Anantharaman K."/>
            <person name="Thomas B.C."/>
            <person name="Malmstrom R."/>
            <person name="Stieglmeier M."/>
            <person name="Klingl A."/>
            <person name="Woyke T."/>
            <person name="Ryan C.M."/>
            <person name="Banfield J.F."/>
        </authorList>
    </citation>
    <scope>NUCLEOTIDE SEQUENCE [LARGE SCALE GENOMIC DNA]</scope>
</reference>
<evidence type="ECO:0000256" key="1">
    <source>
        <dbReference type="SAM" id="Phobius"/>
    </source>
</evidence>
<evidence type="ECO:0000313" key="3">
    <source>
        <dbReference type="Proteomes" id="UP000229966"/>
    </source>
</evidence>
<name>A0A2M7CHD1_9BACT</name>
<gene>
    <name evidence="2" type="ORF">COS38_03775</name>
</gene>
<dbReference type="InterPro" id="IPR007060">
    <property type="entry name" value="FtsL/DivIC"/>
</dbReference>
<feature type="transmembrane region" description="Helical" evidence="1">
    <location>
        <begin position="16"/>
        <end position="35"/>
    </location>
</feature>
<dbReference type="Pfam" id="PF04977">
    <property type="entry name" value="DivIC"/>
    <property type="match status" value="1"/>
</dbReference>
<sequence>MDGETKIKRSGKKLGLFAYNILILALVIYSGFIVYRQIKLNYQTNLKIDDFKGEIESTNIQNKNLNNLLVYYQSNTYKELEARKRLGMKKAGETIVIAPENTDKVEEVHEEQSIQNSAKDTTPNYQKWFNLIFQDVELPNFKI</sequence>
<organism evidence="2 3">
    <name type="scientific">Candidatus Berkelbacteria bacterium CG03_land_8_20_14_0_80_40_36</name>
    <dbReference type="NCBI Taxonomy" id="1974509"/>
    <lineage>
        <taxon>Bacteria</taxon>
        <taxon>Candidatus Berkelbacteria</taxon>
    </lineage>
</organism>
<accession>A0A2M7CHD1</accession>
<keyword evidence="1" id="KW-0472">Membrane</keyword>
<proteinExistence type="predicted"/>
<comment type="caution">
    <text evidence="2">The sequence shown here is derived from an EMBL/GenBank/DDBJ whole genome shotgun (WGS) entry which is preliminary data.</text>
</comment>
<evidence type="ECO:0000313" key="2">
    <source>
        <dbReference type="EMBL" id="PIV25039.1"/>
    </source>
</evidence>
<evidence type="ECO:0008006" key="4">
    <source>
        <dbReference type="Google" id="ProtNLM"/>
    </source>
</evidence>
<dbReference type="AlphaFoldDB" id="A0A2M7CHD1"/>